<dbReference type="GO" id="GO:0004722">
    <property type="term" value="F:protein serine/threonine phosphatase activity"/>
    <property type="evidence" value="ECO:0007669"/>
    <property type="project" value="UniProtKB-EC"/>
</dbReference>
<dbReference type="Pfam" id="PF16891">
    <property type="entry name" value="STPPase_N"/>
    <property type="match status" value="1"/>
</dbReference>
<dbReference type="PANTHER" id="PTHR11668:SF300">
    <property type="entry name" value="SERINE_THREONINE-PROTEIN PHOSPHATASE"/>
    <property type="match status" value="1"/>
</dbReference>
<dbReference type="InterPro" id="IPR004843">
    <property type="entry name" value="Calcineurin-like_PHP"/>
</dbReference>
<keyword evidence="12" id="KW-1185">Reference proteome</keyword>
<keyword evidence="6" id="KW-0464">Manganese</keyword>
<dbReference type="RefSeq" id="XP_060279916.1">
    <property type="nucleotide sequence ID" value="XM_060428927.1"/>
</dbReference>
<accession>A0AAJ0BSI8</accession>
<evidence type="ECO:0000313" key="11">
    <source>
        <dbReference type="EMBL" id="KAK1763703.1"/>
    </source>
</evidence>
<dbReference type="PRINTS" id="PR00114">
    <property type="entry name" value="STPHPHTASE"/>
</dbReference>
<sequence>MPPTLHGAVYLTTMSSSFLSRQDVESWVPEPAPSRSAGFVAKMFTTIAAAMALLPAVLSDGEHQKCRNELERFFLWGQGLSVVDGGLDEVLAHSKELHFRVLSLLSQLGTVILHSLSRHAVSASKILTDQRDDLRTLLETTETMLQECDSERLGPDTLSDYADSDYGVEDALDDITTYVDCLLDLAPSLDNPALDMQFESSGEASSLDKESFVASNEEALIYCRRLRDRFSDLPKYLVERLAEANVLRAAELRSLRSRPSKQDPQIADDMVSESLFTTTDHRVTDTTKSTVPSSSVFSNSFDFKIPTRRLSDGASEATFASFSTAQSTFNQGRPRVPPMPELEGNGFNCPSCSARIVDITSRKAWKKHVFDDLRPYVCTFETCDEPMALYNHSAMWAQHEVSHSESSRLSECPFCAAGCQAGTPAYFKHVSAHLREVSLSVLPQPAEENDGFDSDDSDLASPVAPEANISSPAEPGRPASPGAGEEEPQQPRDPTPGLSAIYVEPEAVSQTDPVQAVPKPTLDAGASGERDPPRTDETQGASISTPQTILGTESAFDLDSVIDRLLEVRGSRPGKRVHLLEFEILYLCNKSREIFMSQEMLLELEAPIKVVGDIHGQYYDLLRIFEYCGFPPEANYLFMGNYVDYGKQSIETMCLLLAFKIKYPENFFLLRGSHESAAANRVFGFYDECKQLYNILLWKIFTDCFNCMPVAAIIDEQIFAMHGGLSPDLNSMYQIRRIQRPTDIPVSGLMCDLLNSDPDKDITGWSENDRGVSLTFGPDVVTRFLQKQDMSLIVRSNQIVKAGYEFFARRQLVTLFSAPNWNGNYDNAGAVMAVDESLLCSFQILKPEENLSKKFGHT</sequence>
<feature type="region of interest" description="Disordered" evidence="9">
    <location>
        <begin position="445"/>
        <end position="546"/>
    </location>
</feature>
<dbReference type="EC" id="3.1.3.16" evidence="2"/>
<keyword evidence="4" id="KW-0378">Hydrolase</keyword>
<dbReference type="GeneID" id="85312114"/>
<dbReference type="CDD" id="cd07414">
    <property type="entry name" value="MPP_PP1_PPKL"/>
    <property type="match status" value="1"/>
</dbReference>
<dbReference type="InterPro" id="IPR029052">
    <property type="entry name" value="Metallo-depent_PP-like"/>
</dbReference>
<dbReference type="InterPro" id="IPR050341">
    <property type="entry name" value="PP1_catalytic_subunit"/>
</dbReference>
<evidence type="ECO:0000259" key="10">
    <source>
        <dbReference type="SMART" id="SM00156"/>
    </source>
</evidence>
<feature type="compositionally biased region" description="Acidic residues" evidence="9">
    <location>
        <begin position="447"/>
        <end position="458"/>
    </location>
</feature>
<dbReference type="Pfam" id="PF26082">
    <property type="entry name" value="zf-C2H2_AcuF"/>
    <property type="match status" value="1"/>
</dbReference>
<dbReference type="SUPFAM" id="SSF56300">
    <property type="entry name" value="Metallo-dependent phosphatases"/>
    <property type="match status" value="1"/>
</dbReference>
<gene>
    <name evidence="11" type="ORF">QBC33DRAFT_548995</name>
</gene>
<evidence type="ECO:0000256" key="3">
    <source>
        <dbReference type="ARBA" id="ARBA00022723"/>
    </source>
</evidence>
<reference evidence="11" key="1">
    <citation type="submission" date="2023-06" db="EMBL/GenBank/DDBJ databases">
        <title>Genome-scale phylogeny and comparative genomics of the fungal order Sordariales.</title>
        <authorList>
            <consortium name="Lawrence Berkeley National Laboratory"/>
            <person name="Hensen N."/>
            <person name="Bonometti L."/>
            <person name="Westerberg I."/>
            <person name="Brannstrom I.O."/>
            <person name="Guillou S."/>
            <person name="Cros-Aarteil S."/>
            <person name="Calhoun S."/>
            <person name="Haridas S."/>
            <person name="Kuo A."/>
            <person name="Mondo S."/>
            <person name="Pangilinan J."/>
            <person name="Riley R."/>
            <person name="Labutti K."/>
            <person name="Andreopoulos B."/>
            <person name="Lipzen A."/>
            <person name="Chen C."/>
            <person name="Yanf M."/>
            <person name="Daum C."/>
            <person name="Ng V."/>
            <person name="Clum A."/>
            <person name="Steindorff A."/>
            <person name="Ohm R."/>
            <person name="Martin F."/>
            <person name="Silar P."/>
            <person name="Natvig D."/>
            <person name="Lalanne C."/>
            <person name="Gautier V."/>
            <person name="Ament-Velasquez S.L."/>
            <person name="Kruys A."/>
            <person name="Hutchinson M.I."/>
            <person name="Powell A.J."/>
            <person name="Barry K."/>
            <person name="Miller A.N."/>
            <person name="Grigoriev I.V."/>
            <person name="Debuchy R."/>
            <person name="Gladieux P."/>
            <person name="Thoren M.H."/>
            <person name="Johannesson H."/>
        </authorList>
    </citation>
    <scope>NUCLEOTIDE SEQUENCE</scope>
    <source>
        <strain evidence="11">8032-3</strain>
    </source>
</reference>
<proteinExistence type="predicted"/>
<evidence type="ECO:0000256" key="1">
    <source>
        <dbReference type="ARBA" id="ARBA00001936"/>
    </source>
</evidence>
<feature type="domain" description="Serine/threonine specific protein phosphatases" evidence="10">
    <location>
        <begin position="579"/>
        <end position="849"/>
    </location>
</feature>
<dbReference type="GO" id="GO:0005737">
    <property type="term" value="C:cytoplasm"/>
    <property type="evidence" value="ECO:0007669"/>
    <property type="project" value="TreeGrafter"/>
</dbReference>
<dbReference type="GO" id="GO:0007346">
    <property type="term" value="P:regulation of mitotic cell cycle"/>
    <property type="evidence" value="ECO:0007669"/>
    <property type="project" value="TreeGrafter"/>
</dbReference>
<feature type="compositionally biased region" description="Basic and acidic residues" evidence="9">
    <location>
        <begin position="528"/>
        <end position="537"/>
    </location>
</feature>
<dbReference type="Gene3D" id="3.60.21.10">
    <property type="match status" value="1"/>
</dbReference>
<dbReference type="InterPro" id="IPR058925">
    <property type="entry name" value="zf-C2H2_AcuF"/>
</dbReference>
<evidence type="ECO:0000313" key="12">
    <source>
        <dbReference type="Proteomes" id="UP001244011"/>
    </source>
</evidence>
<dbReference type="InterPro" id="IPR006186">
    <property type="entry name" value="Ser/Thr-sp_prot-phosphatase"/>
</dbReference>
<evidence type="ECO:0000256" key="6">
    <source>
        <dbReference type="ARBA" id="ARBA00023211"/>
    </source>
</evidence>
<keyword evidence="3" id="KW-0479">Metal-binding</keyword>
<evidence type="ECO:0000256" key="4">
    <source>
        <dbReference type="ARBA" id="ARBA00022801"/>
    </source>
</evidence>
<evidence type="ECO:0000256" key="5">
    <source>
        <dbReference type="ARBA" id="ARBA00022912"/>
    </source>
</evidence>
<dbReference type="PANTHER" id="PTHR11668">
    <property type="entry name" value="SERINE/THREONINE PROTEIN PHOSPHATASE"/>
    <property type="match status" value="1"/>
</dbReference>
<dbReference type="GO" id="GO:0007059">
    <property type="term" value="P:chromosome segregation"/>
    <property type="evidence" value="ECO:0007669"/>
    <property type="project" value="TreeGrafter"/>
</dbReference>
<evidence type="ECO:0000256" key="9">
    <source>
        <dbReference type="SAM" id="MobiDB-lite"/>
    </source>
</evidence>
<dbReference type="InterPro" id="IPR031675">
    <property type="entry name" value="STPPase_N"/>
</dbReference>
<evidence type="ECO:0000256" key="2">
    <source>
        <dbReference type="ARBA" id="ARBA00013081"/>
    </source>
</evidence>
<evidence type="ECO:0000256" key="8">
    <source>
        <dbReference type="ARBA" id="ARBA00048336"/>
    </source>
</evidence>
<dbReference type="FunFam" id="3.60.21.10:FF:000026">
    <property type="entry name" value="Serine/threonine-protein phosphatase"/>
    <property type="match status" value="1"/>
</dbReference>
<evidence type="ECO:0000256" key="7">
    <source>
        <dbReference type="ARBA" id="ARBA00047761"/>
    </source>
</evidence>
<comment type="cofactor">
    <cofactor evidence="1">
        <name>Mn(2+)</name>
        <dbReference type="ChEBI" id="CHEBI:29035"/>
    </cofactor>
</comment>
<dbReference type="EMBL" id="MU839025">
    <property type="protein sequence ID" value="KAK1763703.1"/>
    <property type="molecule type" value="Genomic_DNA"/>
</dbReference>
<name>A0AAJ0BSI8_9PEZI</name>
<dbReference type="SMART" id="SM00156">
    <property type="entry name" value="PP2Ac"/>
    <property type="match status" value="1"/>
</dbReference>
<dbReference type="AlphaFoldDB" id="A0AAJ0BSI8"/>
<dbReference type="Proteomes" id="UP001244011">
    <property type="component" value="Unassembled WGS sequence"/>
</dbReference>
<organism evidence="11 12">
    <name type="scientific">Phialemonium atrogriseum</name>
    <dbReference type="NCBI Taxonomy" id="1093897"/>
    <lineage>
        <taxon>Eukaryota</taxon>
        <taxon>Fungi</taxon>
        <taxon>Dikarya</taxon>
        <taxon>Ascomycota</taxon>
        <taxon>Pezizomycotina</taxon>
        <taxon>Sordariomycetes</taxon>
        <taxon>Sordariomycetidae</taxon>
        <taxon>Cephalothecales</taxon>
        <taxon>Cephalothecaceae</taxon>
        <taxon>Phialemonium</taxon>
    </lineage>
</organism>
<keyword evidence="5" id="KW-0904">Protein phosphatase</keyword>
<protein>
    <recommendedName>
        <fullName evidence="2">protein-serine/threonine phosphatase</fullName>
        <ecNumber evidence="2">3.1.3.16</ecNumber>
    </recommendedName>
</protein>
<comment type="catalytic activity">
    <reaction evidence="7">
        <text>O-phospho-L-seryl-[protein] + H2O = L-seryl-[protein] + phosphate</text>
        <dbReference type="Rhea" id="RHEA:20629"/>
        <dbReference type="Rhea" id="RHEA-COMP:9863"/>
        <dbReference type="Rhea" id="RHEA-COMP:11604"/>
        <dbReference type="ChEBI" id="CHEBI:15377"/>
        <dbReference type="ChEBI" id="CHEBI:29999"/>
        <dbReference type="ChEBI" id="CHEBI:43474"/>
        <dbReference type="ChEBI" id="CHEBI:83421"/>
        <dbReference type="EC" id="3.1.3.16"/>
    </reaction>
</comment>
<comment type="catalytic activity">
    <reaction evidence="8">
        <text>O-phospho-L-threonyl-[protein] + H2O = L-threonyl-[protein] + phosphate</text>
        <dbReference type="Rhea" id="RHEA:47004"/>
        <dbReference type="Rhea" id="RHEA-COMP:11060"/>
        <dbReference type="Rhea" id="RHEA-COMP:11605"/>
        <dbReference type="ChEBI" id="CHEBI:15377"/>
        <dbReference type="ChEBI" id="CHEBI:30013"/>
        <dbReference type="ChEBI" id="CHEBI:43474"/>
        <dbReference type="ChEBI" id="CHEBI:61977"/>
        <dbReference type="EC" id="3.1.3.16"/>
    </reaction>
</comment>
<comment type="caution">
    <text evidence="11">The sequence shown here is derived from an EMBL/GenBank/DDBJ whole genome shotgun (WGS) entry which is preliminary data.</text>
</comment>
<dbReference type="Pfam" id="PF00149">
    <property type="entry name" value="Metallophos"/>
    <property type="match status" value="1"/>
</dbReference>
<dbReference type="GO" id="GO:0046872">
    <property type="term" value="F:metal ion binding"/>
    <property type="evidence" value="ECO:0007669"/>
    <property type="project" value="UniProtKB-KW"/>
</dbReference>
<dbReference type="GO" id="GO:0005634">
    <property type="term" value="C:nucleus"/>
    <property type="evidence" value="ECO:0007669"/>
    <property type="project" value="TreeGrafter"/>
</dbReference>